<dbReference type="Pfam" id="PF13489">
    <property type="entry name" value="Methyltransf_23"/>
    <property type="match status" value="1"/>
</dbReference>
<sequence length="275" mass="30243">MSREPVRRTSATVHAELFDRHLRAIRRDRAARVGPELFLFDRAFDECLDRVRDIARTFDRAMLLGCPSAEWPARLASIADKVDVLDPGTLFAGTSGGAPIEEDRYDFGVGRYDLCVAIGTLDTVNDLQAALGCIHRALKPDAPFIGAIAGGDSLPALRVSLIEAGRHQARIAARFHPRIEPSTLAQLLAAAGFNMPVVDVDRVRLRYTDLDGLVRDLRSMAATSVLAARSPPMTRSELEGARRAFRGLGDGHRTEETVEILHFLGWTKYSRKAAN</sequence>
<comment type="caution">
    <text evidence="3">The sequence shown here is derived from an EMBL/GenBank/DDBJ whole genome shotgun (WGS) entry which is preliminary data.</text>
</comment>
<dbReference type="GO" id="GO:0008168">
    <property type="term" value="F:methyltransferase activity"/>
    <property type="evidence" value="ECO:0007669"/>
    <property type="project" value="UniProtKB-KW"/>
</dbReference>
<name>A0ABT0S6P9_9SPHN</name>
<dbReference type="InterPro" id="IPR050602">
    <property type="entry name" value="Malonyl-ACP_OMT"/>
</dbReference>
<proteinExistence type="predicted"/>
<dbReference type="SUPFAM" id="SSF53335">
    <property type="entry name" value="S-adenosyl-L-methionine-dependent methyltransferases"/>
    <property type="match status" value="1"/>
</dbReference>
<dbReference type="EMBL" id="JAMGBB010000001">
    <property type="protein sequence ID" value="MCL6739850.1"/>
    <property type="molecule type" value="Genomic_DNA"/>
</dbReference>
<protein>
    <submittedName>
        <fullName evidence="3">Class I SAM-dependent methyltransferase</fullName>
    </submittedName>
</protein>
<accession>A0ABT0S6P9</accession>
<dbReference type="GO" id="GO:0032259">
    <property type="term" value="P:methylation"/>
    <property type="evidence" value="ECO:0007669"/>
    <property type="project" value="UniProtKB-KW"/>
</dbReference>
<evidence type="ECO:0000313" key="3">
    <source>
        <dbReference type="EMBL" id="MCL6739850.1"/>
    </source>
</evidence>
<evidence type="ECO:0000313" key="4">
    <source>
        <dbReference type="Proteomes" id="UP001165383"/>
    </source>
</evidence>
<dbReference type="InterPro" id="IPR029063">
    <property type="entry name" value="SAM-dependent_MTases_sf"/>
</dbReference>
<evidence type="ECO:0000256" key="2">
    <source>
        <dbReference type="ARBA" id="ARBA00022679"/>
    </source>
</evidence>
<dbReference type="PANTHER" id="PTHR13090">
    <property type="entry name" value="ARGININE-HYDROXYLASE NDUFAF5, MITOCHONDRIAL"/>
    <property type="match status" value="1"/>
</dbReference>
<gene>
    <name evidence="3" type="ORF">LZ518_01680</name>
</gene>
<organism evidence="3 4">
    <name type="scientific">Sphingomonas brevis</name>
    <dbReference type="NCBI Taxonomy" id="2908206"/>
    <lineage>
        <taxon>Bacteria</taxon>
        <taxon>Pseudomonadati</taxon>
        <taxon>Pseudomonadota</taxon>
        <taxon>Alphaproteobacteria</taxon>
        <taxon>Sphingomonadales</taxon>
        <taxon>Sphingomonadaceae</taxon>
        <taxon>Sphingomonas</taxon>
    </lineage>
</organism>
<dbReference type="PANTHER" id="PTHR13090:SF1">
    <property type="entry name" value="ARGININE-HYDROXYLASE NDUFAF5, MITOCHONDRIAL"/>
    <property type="match status" value="1"/>
</dbReference>
<dbReference type="Proteomes" id="UP001165383">
    <property type="component" value="Unassembled WGS sequence"/>
</dbReference>
<dbReference type="Gene3D" id="3.40.50.150">
    <property type="entry name" value="Vaccinia Virus protein VP39"/>
    <property type="match status" value="1"/>
</dbReference>
<evidence type="ECO:0000256" key="1">
    <source>
        <dbReference type="ARBA" id="ARBA00022603"/>
    </source>
</evidence>
<keyword evidence="1 3" id="KW-0489">Methyltransferase</keyword>
<keyword evidence="2" id="KW-0808">Transferase</keyword>
<dbReference type="RefSeq" id="WP_249914319.1">
    <property type="nucleotide sequence ID" value="NZ_JAMGBB010000001.1"/>
</dbReference>
<reference evidence="3" key="1">
    <citation type="submission" date="2022-05" db="EMBL/GenBank/DDBJ databases">
        <authorList>
            <person name="Jo J.-H."/>
            <person name="Im W.-T."/>
        </authorList>
    </citation>
    <scope>NUCLEOTIDE SEQUENCE</scope>
    <source>
        <strain evidence="3">RB56-2</strain>
    </source>
</reference>
<keyword evidence="4" id="KW-1185">Reference proteome</keyword>